<dbReference type="Proteomes" id="UP000005583">
    <property type="component" value="Unassembled WGS sequence"/>
</dbReference>
<dbReference type="STRING" id="525365.HMPREF0548_0504"/>
<dbReference type="AlphaFoldDB" id="C2ELF8"/>
<comment type="caution">
    <text evidence="1">The sequence shown here is derived from an EMBL/GenBank/DDBJ whole genome shotgun (WGS) entry which is preliminary data.</text>
</comment>
<protein>
    <submittedName>
        <fullName evidence="1">Uncharacterized protein</fullName>
    </submittedName>
</protein>
<name>C2ELF8_9LACO</name>
<proteinExistence type="predicted"/>
<organism evidence="1 2">
    <name type="scientific">Lactobacillus ultunensis DSM 16047</name>
    <dbReference type="NCBI Taxonomy" id="525365"/>
    <lineage>
        <taxon>Bacteria</taxon>
        <taxon>Bacillati</taxon>
        <taxon>Bacillota</taxon>
        <taxon>Bacilli</taxon>
        <taxon>Lactobacillales</taxon>
        <taxon>Lactobacillaceae</taxon>
        <taxon>Lactobacillus</taxon>
    </lineage>
</organism>
<dbReference type="HOGENOM" id="CLU_2117937_0_0_9"/>
<sequence>MNWVKIKYFTLALIQRRELIHFLQLPTKGLSRTSQAYYVACDYNSYMRMTKVKLSPKRLEVKIRIPEYPDGMVQLEKNWPNIIDKISRLNFRRYTLSSDKTSDPNYYIIEGTRK</sequence>
<keyword evidence="2" id="KW-1185">Reference proteome</keyword>
<accession>C2ELF8</accession>
<reference evidence="1 2" key="1">
    <citation type="submission" date="2009-01" db="EMBL/GenBank/DDBJ databases">
        <authorList>
            <person name="Qin X."/>
            <person name="Bachman B."/>
            <person name="Battles P."/>
            <person name="Bell A."/>
            <person name="Bess C."/>
            <person name="Bickham C."/>
            <person name="Chaboub L."/>
            <person name="Chen D."/>
            <person name="Coyle M."/>
            <person name="Deiros D.R."/>
            <person name="Dinh H."/>
            <person name="Forbes L."/>
            <person name="Fowler G."/>
            <person name="Francisco L."/>
            <person name="Fu Q."/>
            <person name="Gubbala S."/>
            <person name="Hale W."/>
            <person name="Han Y."/>
            <person name="Hemphill L."/>
            <person name="Highlander S.K."/>
            <person name="Hirani K."/>
            <person name="Hogues M."/>
            <person name="Jackson L."/>
            <person name="Jakkamsetti A."/>
            <person name="Javaid M."/>
            <person name="Jiang H."/>
            <person name="Korchina V."/>
            <person name="Kovar C."/>
            <person name="Lara F."/>
            <person name="Lee S."/>
            <person name="Mata R."/>
            <person name="Mathew T."/>
            <person name="Moen C."/>
            <person name="Morales K."/>
            <person name="Munidasa M."/>
            <person name="Nazareth L."/>
            <person name="Ngo R."/>
            <person name="Nguyen L."/>
            <person name="Okwuonu G."/>
            <person name="Ongeri F."/>
            <person name="Patil S."/>
            <person name="Petrosino J."/>
            <person name="Pham C."/>
            <person name="Pham P."/>
            <person name="Pu L.-L."/>
            <person name="Puazo M."/>
            <person name="Raj R."/>
            <person name="Reid J."/>
            <person name="Rouhana J."/>
            <person name="Saada N."/>
            <person name="Shang Y."/>
            <person name="Simmons D."/>
            <person name="Thornton R."/>
            <person name="Warren J."/>
            <person name="Weissenberger G."/>
            <person name="Zhang J."/>
            <person name="Zhang L."/>
            <person name="Zhou C."/>
            <person name="Zhu D."/>
            <person name="Muzny D."/>
            <person name="Worley K."/>
            <person name="Gibbs R."/>
        </authorList>
    </citation>
    <scope>NUCLEOTIDE SEQUENCE [LARGE SCALE GENOMIC DNA]</scope>
    <source>
        <strain evidence="1 2">DSM 16047</strain>
    </source>
</reference>
<evidence type="ECO:0000313" key="1">
    <source>
        <dbReference type="EMBL" id="EEJ72606.1"/>
    </source>
</evidence>
<dbReference type="EMBL" id="ACGU01000032">
    <property type="protein sequence ID" value="EEJ72606.1"/>
    <property type="molecule type" value="Genomic_DNA"/>
</dbReference>
<evidence type="ECO:0000313" key="2">
    <source>
        <dbReference type="Proteomes" id="UP000005583"/>
    </source>
</evidence>
<dbReference type="RefSeq" id="WP_007125036.1">
    <property type="nucleotide sequence ID" value="NZ_AZFO01000020.1"/>
</dbReference>
<dbReference type="PATRIC" id="fig|525365.8.peg.796"/>
<gene>
    <name evidence="1" type="ORF">HMPREF0548_0504</name>
</gene>